<keyword evidence="3" id="KW-0808">Transferase</keyword>
<sequence length="484" mass="52245">MSNLKQLSARERINLLLDDNSFVEIGAFVHARSTDFNMTSIDTPADGVITGYGVIDGNLVYVYSQDASVMNGAIGEMHAKKISRMYELALKVGAPVIGLIDCAGMRLQEATDALNAFGELYFKQTMASGVVPQISAIFGACGGGVAMIPALTDFTLMTRENARLFVNTPNALENNDISKCDTSSCDYQSSVAGTVDYVGDSEEDVLARIRMLISLLPANCDDEGEAVVCTDDLNRENSVLASVKDTAYILQDISDGHVYFELKPDYAPEMVTAFIRLNGMTVGAVANRTEFLGEDGTVAKTEPASLSSDGAVKAAEFVSFCDAFSIPVLTLVNVEGYKATMDEEKTIAKACAKLTHAFADATVPKVTVIIDKAFGSAYLAMNSRHIGADMVYAYPDAQIGMMNAQSAVKIMYAHEIKESDNARQLIADKASEFEKMQNSPVSAAARGYVDDIIEPAATRKRVIAAFEMLYTKREDRPAKKHGTI</sequence>
<dbReference type="InterPro" id="IPR011763">
    <property type="entry name" value="COA_CT_C"/>
</dbReference>
<feature type="domain" description="CoA carboxyltransferase N-terminal" evidence="1">
    <location>
        <begin position="1"/>
        <end position="228"/>
    </location>
</feature>
<gene>
    <name evidence="3" type="ORF">HNP82_002285</name>
</gene>
<evidence type="ECO:0000259" key="2">
    <source>
        <dbReference type="PROSITE" id="PS50989"/>
    </source>
</evidence>
<proteinExistence type="predicted"/>
<name>A0A7W8HAZ9_9FIRM</name>
<reference evidence="3 4" key="1">
    <citation type="submission" date="2020-08" db="EMBL/GenBank/DDBJ databases">
        <title>Genomic Encyclopedia of Type Strains, Phase IV (KMG-IV): sequencing the most valuable type-strain genomes for metagenomic binning, comparative biology and taxonomic classification.</title>
        <authorList>
            <person name="Goeker M."/>
        </authorList>
    </citation>
    <scope>NUCLEOTIDE SEQUENCE [LARGE SCALE GENOMIC DNA]</scope>
    <source>
        <strain evidence="3 4">DSM 106146</strain>
    </source>
</reference>
<feature type="domain" description="CoA carboxyltransferase C-terminal" evidence="2">
    <location>
        <begin position="235"/>
        <end position="468"/>
    </location>
</feature>
<evidence type="ECO:0000259" key="1">
    <source>
        <dbReference type="PROSITE" id="PS50980"/>
    </source>
</evidence>
<protein>
    <submittedName>
        <fullName evidence="3">Acetyl-CoA carboxylase carboxyltransferase component</fullName>
    </submittedName>
</protein>
<organism evidence="3 4">
    <name type="scientific">Catenibacillus scindens</name>
    <dbReference type="NCBI Taxonomy" id="673271"/>
    <lineage>
        <taxon>Bacteria</taxon>
        <taxon>Bacillati</taxon>
        <taxon>Bacillota</taxon>
        <taxon>Clostridia</taxon>
        <taxon>Lachnospirales</taxon>
        <taxon>Lachnospiraceae</taxon>
        <taxon>Catenibacillus</taxon>
    </lineage>
</organism>
<dbReference type="InterPro" id="IPR029045">
    <property type="entry name" value="ClpP/crotonase-like_dom_sf"/>
</dbReference>
<dbReference type="AlphaFoldDB" id="A0A7W8HAZ9"/>
<dbReference type="GO" id="GO:0016740">
    <property type="term" value="F:transferase activity"/>
    <property type="evidence" value="ECO:0007669"/>
    <property type="project" value="UniProtKB-KW"/>
</dbReference>
<dbReference type="EMBL" id="JACHFW010000009">
    <property type="protein sequence ID" value="MBB5265146.1"/>
    <property type="molecule type" value="Genomic_DNA"/>
</dbReference>
<dbReference type="PROSITE" id="PS50980">
    <property type="entry name" value="COA_CT_NTER"/>
    <property type="match status" value="1"/>
</dbReference>
<dbReference type="SUPFAM" id="SSF52096">
    <property type="entry name" value="ClpP/crotonase"/>
    <property type="match status" value="2"/>
</dbReference>
<evidence type="ECO:0000313" key="3">
    <source>
        <dbReference type="EMBL" id="MBB5265146.1"/>
    </source>
</evidence>
<dbReference type="PROSITE" id="PS50989">
    <property type="entry name" value="COA_CT_CTER"/>
    <property type="match status" value="1"/>
</dbReference>
<dbReference type="InterPro" id="IPR011762">
    <property type="entry name" value="COA_CT_N"/>
</dbReference>
<dbReference type="Proteomes" id="UP000543642">
    <property type="component" value="Unassembled WGS sequence"/>
</dbReference>
<dbReference type="InterPro" id="IPR051047">
    <property type="entry name" value="AccD/PCCB"/>
</dbReference>
<dbReference type="InterPro" id="IPR034733">
    <property type="entry name" value="AcCoA_carboxyl_beta"/>
</dbReference>
<evidence type="ECO:0000313" key="4">
    <source>
        <dbReference type="Proteomes" id="UP000543642"/>
    </source>
</evidence>
<dbReference type="Gene3D" id="3.90.226.10">
    <property type="entry name" value="2-enoyl-CoA Hydratase, Chain A, domain 1"/>
    <property type="match status" value="2"/>
</dbReference>
<accession>A0A7W8HAZ9</accession>
<dbReference type="RefSeq" id="WP_183774730.1">
    <property type="nucleotide sequence ID" value="NZ_JACHFW010000009.1"/>
</dbReference>
<dbReference type="Pfam" id="PF01039">
    <property type="entry name" value="Carboxyl_trans"/>
    <property type="match status" value="1"/>
</dbReference>
<dbReference type="PANTHER" id="PTHR43842">
    <property type="entry name" value="PROPIONYL-COA CARBOXYLASE BETA CHAIN"/>
    <property type="match status" value="1"/>
</dbReference>
<dbReference type="GO" id="GO:0004658">
    <property type="term" value="F:propionyl-CoA carboxylase activity"/>
    <property type="evidence" value="ECO:0007669"/>
    <property type="project" value="TreeGrafter"/>
</dbReference>
<keyword evidence="4" id="KW-1185">Reference proteome</keyword>
<comment type="caution">
    <text evidence="3">The sequence shown here is derived from an EMBL/GenBank/DDBJ whole genome shotgun (WGS) entry which is preliminary data.</text>
</comment>
<dbReference type="PANTHER" id="PTHR43842:SF2">
    <property type="entry name" value="PROPIONYL-COA CARBOXYLASE BETA CHAIN, MITOCHONDRIAL"/>
    <property type="match status" value="1"/>
</dbReference>